<keyword evidence="4" id="KW-0813">Transport</keyword>
<dbReference type="AlphaFoldDB" id="A0A9Q0LR67"/>
<dbReference type="InterPro" id="IPR018422">
    <property type="entry name" value="Cation/H_exchanger_CPA1"/>
</dbReference>
<evidence type="ECO:0000256" key="7">
    <source>
        <dbReference type="ARBA" id="ARBA00022753"/>
    </source>
</evidence>
<name>A0A9Q0LR67_ANAIG</name>
<comment type="subcellular location">
    <subcellularLocation>
        <location evidence="2">Cell membrane</location>
        <topology evidence="2">Multi-pass membrane protein</topology>
    </subcellularLocation>
    <subcellularLocation>
        <location evidence="1">Recycling endosome membrane</location>
        <topology evidence="1">Multi-pass membrane protein</topology>
    </subcellularLocation>
</comment>
<dbReference type="GO" id="GO:0005886">
    <property type="term" value="C:plasma membrane"/>
    <property type="evidence" value="ECO:0007669"/>
    <property type="project" value="UniProtKB-SubCell"/>
</dbReference>
<protein>
    <submittedName>
        <fullName evidence="15">Sodium/hydrogen exchanger</fullName>
    </submittedName>
</protein>
<evidence type="ECO:0000256" key="8">
    <source>
        <dbReference type="ARBA" id="ARBA00022989"/>
    </source>
</evidence>
<accession>A0A9Q0LR67</accession>
<dbReference type="OMA" id="SEQNFFM"/>
<dbReference type="GO" id="GO:0098719">
    <property type="term" value="P:sodium ion import across plasma membrane"/>
    <property type="evidence" value="ECO:0007669"/>
    <property type="project" value="TreeGrafter"/>
</dbReference>
<feature type="transmembrane region" description="Helical" evidence="13">
    <location>
        <begin position="102"/>
        <end position="124"/>
    </location>
</feature>
<feature type="transmembrane region" description="Helical" evidence="13">
    <location>
        <begin position="35"/>
        <end position="53"/>
    </location>
</feature>
<feature type="transmembrane region" description="Helical" evidence="13">
    <location>
        <begin position="6"/>
        <end position="28"/>
    </location>
</feature>
<keyword evidence="5" id="KW-1003">Cell membrane</keyword>
<evidence type="ECO:0000256" key="13">
    <source>
        <dbReference type="SAM" id="Phobius"/>
    </source>
</evidence>
<dbReference type="Gene3D" id="6.10.140.1330">
    <property type="match status" value="1"/>
</dbReference>
<dbReference type="Pfam" id="PF00999">
    <property type="entry name" value="Na_H_Exchanger"/>
    <property type="match status" value="1"/>
</dbReference>
<dbReference type="GO" id="GO:0015385">
    <property type="term" value="F:sodium:proton antiporter activity"/>
    <property type="evidence" value="ECO:0007669"/>
    <property type="project" value="InterPro"/>
</dbReference>
<dbReference type="OrthoDB" id="196264at2759"/>
<evidence type="ECO:0000256" key="2">
    <source>
        <dbReference type="ARBA" id="ARBA00004651"/>
    </source>
</evidence>
<reference evidence="15" key="1">
    <citation type="submission" date="2022-10" db="EMBL/GenBank/DDBJ databases">
        <title>Novel sulphate-reducing endosymbionts in the free-living metamonad Anaeramoeba.</title>
        <authorList>
            <person name="Jerlstrom-Hultqvist J."/>
            <person name="Cepicka I."/>
            <person name="Gallot-Lavallee L."/>
            <person name="Salas-Leiva D."/>
            <person name="Curtis B.A."/>
            <person name="Zahonova K."/>
            <person name="Pipaliya S."/>
            <person name="Dacks J."/>
            <person name="Roger A.J."/>
        </authorList>
    </citation>
    <scope>NUCLEOTIDE SEQUENCE</scope>
    <source>
        <strain evidence="15">BMAN</strain>
    </source>
</reference>
<keyword evidence="16" id="KW-1185">Reference proteome</keyword>
<keyword evidence="9" id="KW-0915">Sodium</keyword>
<evidence type="ECO:0000256" key="10">
    <source>
        <dbReference type="ARBA" id="ARBA00023065"/>
    </source>
</evidence>
<dbReference type="Proteomes" id="UP001149090">
    <property type="component" value="Unassembled WGS sequence"/>
</dbReference>
<sequence>MNQEEAESWGMLALFFLLILSILISHFFKRKKVQFIHQTGISIALGILGGFIIKYGFHIGERFQSFFSFDEDIFMLFLLPQIIFESGYNMQRRHFFRNFGSVILFAILGTIISTFLIGGFLIILSDHGVILKLTHIECLLFGSLISATDPVCVLSIFKHLGVDVNLYSNVFGESVLNDAISIVLFETLTRFEENTRISTKVVFQSLGMFLLSL</sequence>
<dbReference type="InterPro" id="IPR004709">
    <property type="entry name" value="NaH_exchanger"/>
</dbReference>
<evidence type="ECO:0000256" key="6">
    <source>
        <dbReference type="ARBA" id="ARBA00022692"/>
    </source>
</evidence>
<keyword evidence="8 13" id="KW-1133">Transmembrane helix</keyword>
<evidence type="ECO:0000256" key="11">
    <source>
        <dbReference type="ARBA" id="ARBA00023136"/>
    </source>
</evidence>
<evidence type="ECO:0000256" key="12">
    <source>
        <dbReference type="ARBA" id="ARBA00023201"/>
    </source>
</evidence>
<dbReference type="PANTHER" id="PTHR10110">
    <property type="entry name" value="SODIUM/HYDROGEN EXCHANGER"/>
    <property type="match status" value="1"/>
</dbReference>
<evidence type="ECO:0000259" key="14">
    <source>
        <dbReference type="Pfam" id="PF00999"/>
    </source>
</evidence>
<evidence type="ECO:0000256" key="3">
    <source>
        <dbReference type="ARBA" id="ARBA00007367"/>
    </source>
</evidence>
<feature type="transmembrane region" description="Helical" evidence="13">
    <location>
        <begin position="73"/>
        <end position="90"/>
    </location>
</feature>
<evidence type="ECO:0000313" key="15">
    <source>
        <dbReference type="EMBL" id="KAJ5075998.1"/>
    </source>
</evidence>
<keyword evidence="11 13" id="KW-0472">Membrane</keyword>
<proteinExistence type="inferred from homology"/>
<dbReference type="PRINTS" id="PR01084">
    <property type="entry name" value="NAHEXCHNGR"/>
</dbReference>
<dbReference type="EMBL" id="JAPDFW010000063">
    <property type="protein sequence ID" value="KAJ5075998.1"/>
    <property type="molecule type" value="Genomic_DNA"/>
</dbReference>
<evidence type="ECO:0000313" key="16">
    <source>
        <dbReference type="Proteomes" id="UP001149090"/>
    </source>
</evidence>
<keyword evidence="6 13" id="KW-0812">Transmembrane</keyword>
<dbReference type="GO" id="GO:0055038">
    <property type="term" value="C:recycling endosome membrane"/>
    <property type="evidence" value="ECO:0007669"/>
    <property type="project" value="UniProtKB-SubCell"/>
</dbReference>
<keyword evidence="12" id="KW-0739">Sodium transport</keyword>
<dbReference type="InterPro" id="IPR006153">
    <property type="entry name" value="Cation/H_exchanger_TM"/>
</dbReference>
<keyword evidence="7" id="KW-0967">Endosome</keyword>
<feature type="domain" description="Cation/H+ exchanger transmembrane" evidence="14">
    <location>
        <begin position="20"/>
        <end position="201"/>
    </location>
</feature>
<dbReference type="GO" id="GO:0015386">
    <property type="term" value="F:potassium:proton antiporter activity"/>
    <property type="evidence" value="ECO:0007669"/>
    <property type="project" value="TreeGrafter"/>
</dbReference>
<evidence type="ECO:0000256" key="4">
    <source>
        <dbReference type="ARBA" id="ARBA00022448"/>
    </source>
</evidence>
<evidence type="ECO:0000256" key="5">
    <source>
        <dbReference type="ARBA" id="ARBA00022475"/>
    </source>
</evidence>
<organism evidence="15 16">
    <name type="scientific">Anaeramoeba ignava</name>
    <name type="common">Anaerobic marine amoeba</name>
    <dbReference type="NCBI Taxonomy" id="1746090"/>
    <lineage>
        <taxon>Eukaryota</taxon>
        <taxon>Metamonada</taxon>
        <taxon>Anaeramoebidae</taxon>
        <taxon>Anaeramoeba</taxon>
    </lineage>
</organism>
<dbReference type="PANTHER" id="PTHR10110:SF187">
    <property type="entry name" value="SODIUM_HYDROGEN EXCHANGER"/>
    <property type="match status" value="1"/>
</dbReference>
<dbReference type="GO" id="GO:0051453">
    <property type="term" value="P:regulation of intracellular pH"/>
    <property type="evidence" value="ECO:0007669"/>
    <property type="project" value="TreeGrafter"/>
</dbReference>
<dbReference type="InterPro" id="IPR002090">
    <property type="entry name" value="NHE-6/7/9"/>
</dbReference>
<comment type="caution">
    <text evidence="15">The sequence shown here is derived from an EMBL/GenBank/DDBJ whole genome shotgun (WGS) entry which is preliminary data.</text>
</comment>
<evidence type="ECO:0000256" key="9">
    <source>
        <dbReference type="ARBA" id="ARBA00023053"/>
    </source>
</evidence>
<keyword evidence="10" id="KW-0406">Ion transport</keyword>
<comment type="similarity">
    <text evidence="3">Belongs to the monovalent cation:proton antiporter 1 (CPA1) transporter (TC 2.A.36) family.</text>
</comment>
<gene>
    <name evidence="15" type="ORF">M0811_06860</name>
</gene>
<dbReference type="PRINTS" id="PR01088">
    <property type="entry name" value="NAHEXCHNGR6"/>
</dbReference>
<evidence type="ECO:0000256" key="1">
    <source>
        <dbReference type="ARBA" id="ARBA00004195"/>
    </source>
</evidence>